<gene>
    <name evidence="1" type="ORF">JZO70_12225</name>
</gene>
<sequence>MKEEEIELGKVYLCHPIGFEKAVEGEVVSKMANCAVIRINACDQIDEELREDKSNMVVAKYSSFTTK</sequence>
<evidence type="ECO:0000313" key="2">
    <source>
        <dbReference type="Proteomes" id="UP000664601"/>
    </source>
</evidence>
<proteinExistence type="predicted"/>
<reference evidence="1 2" key="1">
    <citation type="submission" date="2021-03" db="EMBL/GenBank/DDBJ databases">
        <title>Enterococcal diversity collection.</title>
        <authorList>
            <person name="Gilmore M.S."/>
            <person name="Schwartzman J."/>
            <person name="Van Tyne D."/>
            <person name="Martin M."/>
            <person name="Earl A.M."/>
            <person name="Manson A.L."/>
            <person name="Straub T."/>
            <person name="Salamzade R."/>
            <person name="Saavedra J."/>
            <person name="Lebreton F."/>
            <person name="Prichula J."/>
            <person name="Schaufler K."/>
            <person name="Gaca A."/>
            <person name="Sgardioli B."/>
            <person name="Wagenaar J."/>
            <person name="Strong T."/>
        </authorList>
    </citation>
    <scope>NUCLEOTIDE SEQUENCE [LARGE SCALE GENOMIC DNA]</scope>
    <source>
        <strain evidence="1 2">669A</strain>
    </source>
</reference>
<comment type="caution">
    <text evidence="1">The sequence shown here is derived from an EMBL/GenBank/DDBJ whole genome shotgun (WGS) entry which is preliminary data.</text>
</comment>
<name>A0ABS3LBB5_9ENTE</name>
<protein>
    <submittedName>
        <fullName evidence="1">Uncharacterized protein</fullName>
    </submittedName>
</protein>
<dbReference type="EMBL" id="JAFREM010000018">
    <property type="protein sequence ID" value="MBO1306935.1"/>
    <property type="molecule type" value="Genomic_DNA"/>
</dbReference>
<organism evidence="1 2">
    <name type="scientific">Candidatus Enterococcus moelleringii</name>
    <dbReference type="NCBI Taxonomy" id="2815325"/>
    <lineage>
        <taxon>Bacteria</taxon>
        <taxon>Bacillati</taxon>
        <taxon>Bacillota</taxon>
        <taxon>Bacilli</taxon>
        <taxon>Lactobacillales</taxon>
        <taxon>Enterococcaceae</taxon>
        <taxon>Enterococcus</taxon>
    </lineage>
</organism>
<dbReference type="RefSeq" id="WP_207673852.1">
    <property type="nucleotide sequence ID" value="NZ_JAFREM010000018.1"/>
</dbReference>
<accession>A0ABS3LBB5</accession>
<keyword evidence="2" id="KW-1185">Reference proteome</keyword>
<dbReference type="Proteomes" id="UP000664601">
    <property type="component" value="Unassembled WGS sequence"/>
</dbReference>
<evidence type="ECO:0000313" key="1">
    <source>
        <dbReference type="EMBL" id="MBO1306935.1"/>
    </source>
</evidence>